<feature type="region of interest" description="Disordered" evidence="1">
    <location>
        <begin position="26"/>
        <end position="75"/>
    </location>
</feature>
<accession>A0A4S4M5T4</accession>
<feature type="compositionally biased region" description="Basic and acidic residues" evidence="1">
    <location>
        <begin position="252"/>
        <end position="268"/>
    </location>
</feature>
<evidence type="ECO:0000256" key="1">
    <source>
        <dbReference type="SAM" id="MobiDB-lite"/>
    </source>
</evidence>
<feature type="compositionally biased region" description="Polar residues" evidence="1">
    <location>
        <begin position="219"/>
        <end position="236"/>
    </location>
</feature>
<dbReference type="AlphaFoldDB" id="A0A4S4M5T4"/>
<feature type="region of interest" description="Disordered" evidence="1">
    <location>
        <begin position="319"/>
        <end position="338"/>
    </location>
</feature>
<evidence type="ECO:0000313" key="3">
    <source>
        <dbReference type="Proteomes" id="UP000310158"/>
    </source>
</evidence>
<keyword evidence="3" id="KW-1185">Reference proteome</keyword>
<gene>
    <name evidence="2" type="ORF">EW146_g796</name>
</gene>
<evidence type="ECO:0000313" key="2">
    <source>
        <dbReference type="EMBL" id="THH20584.1"/>
    </source>
</evidence>
<dbReference type="Proteomes" id="UP000310158">
    <property type="component" value="Unassembled WGS sequence"/>
</dbReference>
<feature type="region of interest" description="Disordered" evidence="1">
    <location>
        <begin position="206"/>
        <end position="290"/>
    </location>
</feature>
<comment type="caution">
    <text evidence="2">The sequence shown here is derived from an EMBL/GenBank/DDBJ whole genome shotgun (WGS) entry which is preliminary data.</text>
</comment>
<dbReference type="EMBL" id="SGPL01000018">
    <property type="protein sequence ID" value="THH20584.1"/>
    <property type="molecule type" value="Genomic_DNA"/>
</dbReference>
<feature type="compositionally biased region" description="Polar residues" evidence="1">
    <location>
        <begin position="58"/>
        <end position="67"/>
    </location>
</feature>
<sequence length="416" mass="44946">MGCLSFLSSLFRNCLPCLVKRDWEPKVPDFDLGPSSRAANPDPSRLRPDKNSEVMGHSASSVPSTANPLLPAPSIPMKLERGREMFPDLNPEPPLDGEKHENRYPCLQPEEKLVPKSSISPTVTASASKPLLQLANSDNSYASSFEPSKSNKAGIVVPSDEASQLLPVTDVVQQSSPEAQASATPLVSRAGAEYDNNMLTRDDVDRCTYSSRGRGGTAQADSFTTGRDKSGSSPDSESWKIISSVSSHSGGHHFERSCSSKSHTEWTRRASSSIETDARMPSRSDLESILDSEADPAHCVTSLERELDRLDSILSHVPLDTEPATGTSSNEDSNDNSEISVTASVQADAVSQPSAGELVEETDSRYPEALDGGPPVGANIDIAWLVAEFARLREQVGQLVMRDVAQLPTYEESFYH</sequence>
<proteinExistence type="predicted"/>
<feature type="compositionally biased region" description="Basic and acidic residues" evidence="1">
    <location>
        <begin position="276"/>
        <end position="286"/>
    </location>
</feature>
<protein>
    <submittedName>
        <fullName evidence="2">Uncharacterized protein</fullName>
    </submittedName>
</protein>
<reference evidence="2 3" key="1">
    <citation type="submission" date="2019-02" db="EMBL/GenBank/DDBJ databases">
        <title>Genome sequencing of the rare red list fungi Bondarzewia mesenterica.</title>
        <authorList>
            <person name="Buettner E."/>
            <person name="Kellner H."/>
        </authorList>
    </citation>
    <scope>NUCLEOTIDE SEQUENCE [LARGE SCALE GENOMIC DNA]</scope>
    <source>
        <strain evidence="2 3">DSM 108281</strain>
    </source>
</reference>
<organism evidence="2 3">
    <name type="scientific">Bondarzewia mesenterica</name>
    <dbReference type="NCBI Taxonomy" id="1095465"/>
    <lineage>
        <taxon>Eukaryota</taxon>
        <taxon>Fungi</taxon>
        <taxon>Dikarya</taxon>
        <taxon>Basidiomycota</taxon>
        <taxon>Agaricomycotina</taxon>
        <taxon>Agaricomycetes</taxon>
        <taxon>Russulales</taxon>
        <taxon>Bondarzewiaceae</taxon>
        <taxon>Bondarzewia</taxon>
    </lineage>
</organism>
<name>A0A4S4M5T4_9AGAM</name>